<proteinExistence type="predicted"/>
<dbReference type="AlphaFoldDB" id="A0A6J7ZR92"/>
<organism evidence="1 2">
    <name type="scientific">Mytilus coruscus</name>
    <name type="common">Sea mussel</name>
    <dbReference type="NCBI Taxonomy" id="42192"/>
    <lineage>
        <taxon>Eukaryota</taxon>
        <taxon>Metazoa</taxon>
        <taxon>Spiralia</taxon>
        <taxon>Lophotrochozoa</taxon>
        <taxon>Mollusca</taxon>
        <taxon>Bivalvia</taxon>
        <taxon>Autobranchia</taxon>
        <taxon>Pteriomorphia</taxon>
        <taxon>Mytilida</taxon>
        <taxon>Mytiloidea</taxon>
        <taxon>Mytilidae</taxon>
        <taxon>Mytilinae</taxon>
        <taxon>Mytilus</taxon>
    </lineage>
</organism>
<evidence type="ECO:0000313" key="1">
    <source>
        <dbReference type="EMBL" id="CAC5355463.1"/>
    </source>
</evidence>
<reference evidence="1 2" key="1">
    <citation type="submission" date="2020-06" db="EMBL/GenBank/DDBJ databases">
        <authorList>
            <person name="Li R."/>
            <person name="Bekaert M."/>
        </authorList>
    </citation>
    <scope>NUCLEOTIDE SEQUENCE [LARGE SCALE GENOMIC DNA]</scope>
    <source>
        <strain evidence="2">wild</strain>
    </source>
</reference>
<dbReference type="Proteomes" id="UP000507470">
    <property type="component" value="Unassembled WGS sequence"/>
</dbReference>
<keyword evidence="2" id="KW-1185">Reference proteome</keyword>
<accession>A0A6J7ZR92</accession>
<sequence length="183" mass="20924">MRSSYGRIKREFQKSGNAPSVLKYRAAWIWKQMAFLKPYVRNKTPGVITGRDVSKVQEGEDDEKEEIDVLDDDDDWASILSSAVSVSAAPQSRQWFMGRAWHLVLSRKFRLAAAILPEYLRKTAPETAIMHNEISQSTPRFTFTSQQESNILTVFEHTIPRDLKISITARHQQYPVLAQTPAT</sequence>
<name>A0A6J7ZR92_MYTCO</name>
<protein>
    <submittedName>
        <fullName evidence="1">Uncharacterized protein</fullName>
    </submittedName>
</protein>
<evidence type="ECO:0000313" key="2">
    <source>
        <dbReference type="Proteomes" id="UP000507470"/>
    </source>
</evidence>
<gene>
    <name evidence="1" type="ORF">MCOR_170</name>
</gene>
<dbReference type="EMBL" id="CACVKT020000050">
    <property type="protein sequence ID" value="CAC5355463.1"/>
    <property type="molecule type" value="Genomic_DNA"/>
</dbReference>